<dbReference type="PANTHER" id="PTHR34601:SF2">
    <property type="entry name" value="NEMATODE SPECIFIC PEPTIDE FAMILY, GROUP B-RELATED"/>
    <property type="match status" value="1"/>
</dbReference>
<evidence type="ECO:0000313" key="3">
    <source>
        <dbReference type="Proteomes" id="UP001432027"/>
    </source>
</evidence>
<evidence type="ECO:0000256" key="1">
    <source>
        <dbReference type="SAM" id="MobiDB-lite"/>
    </source>
</evidence>
<feature type="region of interest" description="Disordered" evidence="1">
    <location>
        <begin position="88"/>
        <end position="110"/>
    </location>
</feature>
<protein>
    <submittedName>
        <fullName evidence="2">Uncharacterized protein</fullName>
    </submittedName>
</protein>
<accession>A0AAV5SZG8</accession>
<comment type="caution">
    <text evidence="2">The sequence shown here is derived from an EMBL/GenBank/DDBJ whole genome shotgun (WGS) entry which is preliminary data.</text>
</comment>
<sequence>RSMTHSDVLGRCLRAEENGHEAQKITNELSCSILLCLVAVLFCSQASAQYVGYAASPYYGYPAYGYGGYAGYGWGYPGYAAWWGSNKGGKGPERPAGPGPVGPSGLTGNQ</sequence>
<dbReference type="EMBL" id="BTSX01000003">
    <property type="protein sequence ID" value="GMS88621.1"/>
    <property type="molecule type" value="Genomic_DNA"/>
</dbReference>
<evidence type="ECO:0000313" key="2">
    <source>
        <dbReference type="EMBL" id="GMS88621.1"/>
    </source>
</evidence>
<name>A0AAV5SZG8_9BILA</name>
<reference evidence="2" key="1">
    <citation type="submission" date="2023-10" db="EMBL/GenBank/DDBJ databases">
        <title>Genome assembly of Pristionchus species.</title>
        <authorList>
            <person name="Yoshida K."/>
            <person name="Sommer R.J."/>
        </authorList>
    </citation>
    <scope>NUCLEOTIDE SEQUENCE</scope>
    <source>
        <strain evidence="2">RS0144</strain>
    </source>
</reference>
<dbReference type="Proteomes" id="UP001432027">
    <property type="component" value="Unassembled WGS sequence"/>
</dbReference>
<feature type="non-terminal residue" evidence="2">
    <location>
        <position position="1"/>
    </location>
</feature>
<dbReference type="PANTHER" id="PTHR34601">
    <property type="entry name" value="NEMATODE SPECIFIC PEPTIDE FAMILY, GROUP B"/>
    <property type="match status" value="1"/>
</dbReference>
<gene>
    <name evidence="2" type="ORF">PENTCL1PPCAC_10796</name>
</gene>
<dbReference type="AlphaFoldDB" id="A0AAV5SZG8"/>
<organism evidence="2 3">
    <name type="scientific">Pristionchus entomophagus</name>
    <dbReference type="NCBI Taxonomy" id="358040"/>
    <lineage>
        <taxon>Eukaryota</taxon>
        <taxon>Metazoa</taxon>
        <taxon>Ecdysozoa</taxon>
        <taxon>Nematoda</taxon>
        <taxon>Chromadorea</taxon>
        <taxon>Rhabditida</taxon>
        <taxon>Rhabditina</taxon>
        <taxon>Diplogasteromorpha</taxon>
        <taxon>Diplogasteroidea</taxon>
        <taxon>Neodiplogasteridae</taxon>
        <taxon>Pristionchus</taxon>
    </lineage>
</organism>
<keyword evidence="3" id="KW-1185">Reference proteome</keyword>
<proteinExistence type="predicted"/>